<keyword evidence="6" id="KW-0732">Signal</keyword>
<keyword evidence="2" id="KW-0808">Transferase</keyword>
<name>A0A9W3B6W6_BIOGL</name>
<organism evidence="7 8">
    <name type="scientific">Biomphalaria glabrata</name>
    <name type="common">Bloodfluke planorb</name>
    <name type="synonym">Freshwater snail</name>
    <dbReference type="NCBI Taxonomy" id="6526"/>
    <lineage>
        <taxon>Eukaryota</taxon>
        <taxon>Metazoa</taxon>
        <taxon>Spiralia</taxon>
        <taxon>Lophotrochozoa</taxon>
        <taxon>Mollusca</taxon>
        <taxon>Gastropoda</taxon>
        <taxon>Heterobranchia</taxon>
        <taxon>Euthyneura</taxon>
        <taxon>Panpulmonata</taxon>
        <taxon>Hygrophila</taxon>
        <taxon>Lymnaeoidea</taxon>
        <taxon>Planorbidae</taxon>
        <taxon>Biomphalaria</taxon>
    </lineage>
</organism>
<keyword evidence="3" id="KW-0378">Hydrolase</keyword>
<evidence type="ECO:0000313" key="8">
    <source>
        <dbReference type="RefSeq" id="XP_055895135.1"/>
    </source>
</evidence>
<dbReference type="Gene3D" id="1.20.82.10">
    <property type="entry name" value="ADP Ribosyl Cyclase, Chain A, domain 1"/>
    <property type="match status" value="1"/>
</dbReference>
<evidence type="ECO:0000313" key="9">
    <source>
        <dbReference type="RefSeq" id="XP_055895136.1"/>
    </source>
</evidence>
<dbReference type="Pfam" id="PF02267">
    <property type="entry name" value="Rib_hydrolayse"/>
    <property type="match status" value="1"/>
</dbReference>
<evidence type="ECO:0000256" key="5">
    <source>
        <dbReference type="ARBA" id="ARBA00023157"/>
    </source>
</evidence>
<dbReference type="GO" id="GO:0016849">
    <property type="term" value="F:phosphorus-oxygen lyase activity"/>
    <property type="evidence" value="ECO:0007669"/>
    <property type="project" value="TreeGrafter"/>
</dbReference>
<evidence type="ECO:0000313" key="7">
    <source>
        <dbReference type="Proteomes" id="UP001165740"/>
    </source>
</evidence>
<dbReference type="SUPFAM" id="SSF52309">
    <property type="entry name" value="N-(deoxy)ribosyltransferase-like"/>
    <property type="match status" value="1"/>
</dbReference>
<keyword evidence="5" id="KW-1015">Disulfide bond</keyword>
<evidence type="ECO:0000256" key="1">
    <source>
        <dbReference type="ARBA" id="ARBA00005406"/>
    </source>
</evidence>
<gene>
    <name evidence="8 9" type="primary">LOC106059411</name>
</gene>
<dbReference type="PANTHER" id="PTHR10912">
    <property type="entry name" value="ADP-RIBOSYL CYCLASE"/>
    <property type="match status" value="1"/>
</dbReference>
<dbReference type="AlphaFoldDB" id="A0A9W3B6W6"/>
<dbReference type="GO" id="GO:0016740">
    <property type="term" value="F:transferase activity"/>
    <property type="evidence" value="ECO:0007669"/>
    <property type="project" value="UniProtKB-KW"/>
</dbReference>
<proteinExistence type="inferred from homology"/>
<comment type="similarity">
    <text evidence="1">Belongs to the ADP-ribosyl cyclase family.</text>
</comment>
<reference evidence="8 9" key="1">
    <citation type="submission" date="2025-04" db="UniProtKB">
        <authorList>
            <consortium name="RefSeq"/>
        </authorList>
    </citation>
    <scope>IDENTIFICATION</scope>
</reference>
<keyword evidence="4" id="KW-0520">NAD</keyword>
<evidence type="ECO:0000256" key="4">
    <source>
        <dbReference type="ARBA" id="ARBA00023027"/>
    </source>
</evidence>
<dbReference type="GO" id="GO:0061809">
    <property type="term" value="F:NAD+ nucleosidase activity, cyclic ADP-ribose generating"/>
    <property type="evidence" value="ECO:0007669"/>
    <property type="project" value="InterPro"/>
</dbReference>
<dbReference type="PANTHER" id="PTHR10912:SF7">
    <property type="entry name" value="ADP-RIBOSYL CYCLASE_CYCLIC ADP-RIBOSE HYDROLASE"/>
    <property type="match status" value="1"/>
</dbReference>
<sequence>MKVLAILLAALVLVTSAASRQGTTPNIKEVFIGRCWDYQEIRYNTILPIEPKNCSHLWDLFFKAFSYHAPCDVRQANYDQYLQEAKQSLPANKAMFWSGIYNLAHQFSDNGINYVTLEDTLIGYLANSLTWCGQENYPGMNFSACPTWTDCPLEASESFWSGASTTFAASAIGPVVLMVDGSNPNKPAYRRDSFFGKYELSGLNVSKVPSVHVIVTHALGAAKLEVCGNGTLVTLQNDVEARGMTYTCDDNPDSVMYLLCAEKPDCRECKLAKALASGQLSYNSSVITPDYIMG</sequence>
<dbReference type="OMA" id="SLYDCEE"/>
<dbReference type="RefSeq" id="XP_055895136.1">
    <property type="nucleotide sequence ID" value="XM_056039161.1"/>
</dbReference>
<evidence type="ECO:0000256" key="3">
    <source>
        <dbReference type="ARBA" id="ARBA00022801"/>
    </source>
</evidence>
<evidence type="ECO:0000256" key="6">
    <source>
        <dbReference type="SAM" id="SignalP"/>
    </source>
</evidence>
<feature type="chain" id="PRO_5044702994" evidence="6">
    <location>
        <begin position="20"/>
        <end position="294"/>
    </location>
</feature>
<feature type="signal peptide" evidence="6">
    <location>
        <begin position="1"/>
        <end position="19"/>
    </location>
</feature>
<dbReference type="OrthoDB" id="10028716at2759"/>
<accession>A0A9W3B6W6</accession>
<dbReference type="Proteomes" id="UP001165740">
    <property type="component" value="Chromosome 8"/>
</dbReference>
<protein>
    <submittedName>
        <fullName evidence="8 9">ADP-ribosyl cyclase/cyclic ADP-ribose hydrolase-like</fullName>
    </submittedName>
</protein>
<dbReference type="Gene3D" id="3.40.50.720">
    <property type="entry name" value="NAD(P)-binding Rossmann-like Domain"/>
    <property type="match status" value="1"/>
</dbReference>
<dbReference type="GO" id="GO:0005886">
    <property type="term" value="C:plasma membrane"/>
    <property type="evidence" value="ECO:0007669"/>
    <property type="project" value="TreeGrafter"/>
</dbReference>
<dbReference type="GeneID" id="106059411"/>
<keyword evidence="7" id="KW-1185">Reference proteome</keyword>
<dbReference type="CDD" id="cd04759">
    <property type="entry name" value="Rib_hydrolase"/>
    <property type="match status" value="1"/>
</dbReference>
<dbReference type="RefSeq" id="XP_055895135.1">
    <property type="nucleotide sequence ID" value="XM_056039160.1"/>
</dbReference>
<dbReference type="InterPro" id="IPR003193">
    <property type="entry name" value="ADP-ribosyl_cyclase"/>
</dbReference>
<evidence type="ECO:0000256" key="2">
    <source>
        <dbReference type="ARBA" id="ARBA00022679"/>
    </source>
</evidence>